<comment type="caution">
    <text evidence="1">The sequence shown here is derived from an EMBL/GenBank/DDBJ whole genome shotgun (WGS) entry which is preliminary data.</text>
</comment>
<sequence length="106" mass="11774">MRARADAGIFLAPPVDEVVAAFRAGPRVIGNLVRRQAMRGADLLRHVVELAREVLVRCFQFARAVQAEERRAFLDGQLIQRQMFGGFEIATLSSRVHASALWSGRA</sequence>
<reference evidence="1 2" key="1">
    <citation type="journal article" date="2014" name="Genome Announc.">
        <title>Genome Sequence of Afipia felis Strain 76713, Isolated in Hospital Water Using an Amoeba Co-Culture Procedure.</title>
        <authorList>
            <person name="Benamar S."/>
            <person name="La Scola B."/>
            <person name="Croce O."/>
        </authorList>
    </citation>
    <scope>NUCLEOTIDE SEQUENCE [LARGE SCALE GENOMIC DNA]</scope>
    <source>
        <strain evidence="1 2">76713</strain>
    </source>
</reference>
<evidence type="ECO:0000313" key="2">
    <source>
        <dbReference type="Proteomes" id="UP000035762"/>
    </source>
</evidence>
<gene>
    <name evidence="1" type="ORF">BN961_03465</name>
</gene>
<dbReference type="EMBL" id="CCAZ020000002">
    <property type="protein sequence ID" value="CEG10031.1"/>
    <property type="molecule type" value="Genomic_DNA"/>
</dbReference>
<dbReference type="Proteomes" id="UP000035762">
    <property type="component" value="Unassembled WGS sequence"/>
</dbReference>
<evidence type="ECO:0000313" key="1">
    <source>
        <dbReference type="EMBL" id="CEG10031.1"/>
    </source>
</evidence>
<name>A0A090MRQ6_AFIFE</name>
<protein>
    <submittedName>
        <fullName evidence="1">Uncharacterized protein</fullName>
    </submittedName>
</protein>
<organism evidence="1 2">
    <name type="scientific">Afipia felis</name>
    <name type="common">Cat scratch disease bacillus</name>
    <dbReference type="NCBI Taxonomy" id="1035"/>
    <lineage>
        <taxon>Bacteria</taxon>
        <taxon>Pseudomonadati</taxon>
        <taxon>Pseudomonadota</taxon>
        <taxon>Alphaproteobacteria</taxon>
        <taxon>Hyphomicrobiales</taxon>
        <taxon>Nitrobacteraceae</taxon>
        <taxon>Afipia</taxon>
    </lineage>
</organism>
<keyword evidence="2" id="KW-1185">Reference proteome</keyword>
<proteinExistence type="predicted"/>
<dbReference type="AlphaFoldDB" id="A0A090MRQ6"/>
<accession>A0A090MRQ6</accession>